<evidence type="ECO:0000313" key="6">
    <source>
        <dbReference type="Proteomes" id="UP000198287"/>
    </source>
</evidence>
<dbReference type="InterPro" id="IPR041370">
    <property type="entry name" value="Mlase_EEF1AKMT1/ZCCHC4"/>
</dbReference>
<keyword evidence="3" id="KW-0489">Methyltransferase</keyword>
<dbReference type="PANTHER" id="PTHR13200:SF0">
    <property type="entry name" value="EEF1A LYSINE METHYLTRANSFERASE 1"/>
    <property type="match status" value="1"/>
</dbReference>
<name>A0A226ENU7_FOLCA</name>
<organism evidence="5 6">
    <name type="scientific">Folsomia candida</name>
    <name type="common">Springtail</name>
    <dbReference type="NCBI Taxonomy" id="158441"/>
    <lineage>
        <taxon>Eukaryota</taxon>
        <taxon>Metazoa</taxon>
        <taxon>Ecdysozoa</taxon>
        <taxon>Arthropoda</taxon>
        <taxon>Hexapoda</taxon>
        <taxon>Collembola</taxon>
        <taxon>Entomobryomorpha</taxon>
        <taxon>Isotomoidea</taxon>
        <taxon>Isotomidae</taxon>
        <taxon>Proisotominae</taxon>
        <taxon>Folsomia</taxon>
    </lineage>
</organism>
<gene>
    <name evidence="5" type="ORF">Fcan01_07460</name>
</gene>
<dbReference type="EMBL" id="LNIX01000003">
    <property type="protein sequence ID" value="OXA58684.1"/>
    <property type="molecule type" value="Genomic_DNA"/>
</dbReference>
<dbReference type="InterPro" id="IPR019369">
    <property type="entry name" value="Efm5/EEF1AKMT1"/>
</dbReference>
<evidence type="ECO:0000256" key="3">
    <source>
        <dbReference type="ARBA" id="ARBA00022603"/>
    </source>
</evidence>
<evidence type="ECO:0000256" key="2">
    <source>
        <dbReference type="ARBA" id="ARBA00022490"/>
    </source>
</evidence>
<comment type="caution">
    <text evidence="5">The sequence shown here is derived from an EMBL/GenBank/DDBJ whole genome shotgun (WGS) entry which is preliminary data.</text>
</comment>
<dbReference type="OMA" id="LEQYFWT"/>
<comment type="subcellular location">
    <subcellularLocation>
        <location evidence="1">Cytoplasm</location>
    </subcellularLocation>
</comment>
<protein>
    <recommendedName>
        <fullName evidence="7">N(6)-adenine-specific DNA methyltransferase 2</fullName>
    </recommendedName>
</protein>
<dbReference type="GO" id="GO:0032259">
    <property type="term" value="P:methylation"/>
    <property type="evidence" value="ECO:0007669"/>
    <property type="project" value="UniProtKB-KW"/>
</dbReference>
<keyword evidence="2" id="KW-0963">Cytoplasm</keyword>
<dbReference type="Pfam" id="PF10237">
    <property type="entry name" value="N6-adenineMlase"/>
    <property type="match status" value="1"/>
</dbReference>
<dbReference type="Proteomes" id="UP000198287">
    <property type="component" value="Unassembled WGS sequence"/>
</dbReference>
<sequence length="199" mass="23750">MSPTNSEQPQEGRRMFSRGFLERRDLEQYFWTDKTIESILSALRFTFEPEARCCLCTPTLADVSWTRDGEEVNLLDIDTRFNYLPKFRYFDLRYPQLTDLAPDQEYWRVIVFDPPFFYISLNLLLEAVRYVCSGNVSSTKLLLGFLKREERNLLEVFKEFNLKRTTFPLEYSHVKPNKWINYALYSNIDMPGIKRLHVN</sequence>
<reference evidence="5 6" key="1">
    <citation type="submission" date="2015-12" db="EMBL/GenBank/DDBJ databases">
        <title>The genome of Folsomia candida.</title>
        <authorList>
            <person name="Faddeeva A."/>
            <person name="Derks M.F."/>
            <person name="Anvar Y."/>
            <person name="Smit S."/>
            <person name="Van Straalen N."/>
            <person name="Roelofs D."/>
        </authorList>
    </citation>
    <scope>NUCLEOTIDE SEQUENCE [LARGE SCALE GENOMIC DNA]</scope>
    <source>
        <strain evidence="5 6">VU population</strain>
        <tissue evidence="5">Whole body</tissue>
    </source>
</reference>
<evidence type="ECO:0000256" key="1">
    <source>
        <dbReference type="ARBA" id="ARBA00004496"/>
    </source>
</evidence>
<dbReference type="AlphaFoldDB" id="A0A226ENU7"/>
<keyword evidence="4" id="KW-0808">Transferase</keyword>
<proteinExistence type="predicted"/>
<dbReference type="GO" id="GO:0005737">
    <property type="term" value="C:cytoplasm"/>
    <property type="evidence" value="ECO:0007669"/>
    <property type="project" value="UniProtKB-SubCell"/>
</dbReference>
<dbReference type="GO" id="GO:0016279">
    <property type="term" value="F:protein-lysine N-methyltransferase activity"/>
    <property type="evidence" value="ECO:0007669"/>
    <property type="project" value="InterPro"/>
</dbReference>
<evidence type="ECO:0008006" key="7">
    <source>
        <dbReference type="Google" id="ProtNLM"/>
    </source>
</evidence>
<accession>A0A226ENU7</accession>
<keyword evidence="6" id="KW-1185">Reference proteome</keyword>
<evidence type="ECO:0000313" key="5">
    <source>
        <dbReference type="EMBL" id="OXA58684.1"/>
    </source>
</evidence>
<dbReference type="PANTHER" id="PTHR13200">
    <property type="entry name" value="EEF1A LYSINE METHYLTRANSFERASE 1"/>
    <property type="match status" value="1"/>
</dbReference>
<evidence type="ECO:0000256" key="4">
    <source>
        <dbReference type="ARBA" id="ARBA00022679"/>
    </source>
</evidence>